<evidence type="ECO:0000313" key="6">
    <source>
        <dbReference type="Proteomes" id="UP001186944"/>
    </source>
</evidence>
<dbReference type="Pfam" id="PF00589">
    <property type="entry name" value="Phage_integrase"/>
    <property type="match status" value="1"/>
</dbReference>
<feature type="signal peptide" evidence="3">
    <location>
        <begin position="1"/>
        <end position="21"/>
    </location>
</feature>
<reference evidence="5" key="1">
    <citation type="submission" date="2019-08" db="EMBL/GenBank/DDBJ databases">
        <title>The improved chromosome-level genome for the pearl oyster Pinctada fucata martensii using PacBio sequencing and Hi-C.</title>
        <authorList>
            <person name="Zheng Z."/>
        </authorList>
    </citation>
    <scope>NUCLEOTIDE SEQUENCE</scope>
    <source>
        <strain evidence="5">ZZ-2019</strain>
        <tissue evidence="5">Adductor muscle</tissue>
    </source>
</reference>
<evidence type="ECO:0000256" key="1">
    <source>
        <dbReference type="ARBA" id="ARBA00023172"/>
    </source>
</evidence>
<dbReference type="SUPFAM" id="SSF56349">
    <property type="entry name" value="DNA breaking-rejoining enzymes"/>
    <property type="match status" value="1"/>
</dbReference>
<dbReference type="EMBL" id="VSWD01000013">
    <property type="protein sequence ID" value="KAK3084797.1"/>
    <property type="molecule type" value="Genomic_DNA"/>
</dbReference>
<evidence type="ECO:0000259" key="4">
    <source>
        <dbReference type="Pfam" id="PF00589"/>
    </source>
</evidence>
<feature type="compositionally biased region" description="Acidic residues" evidence="2">
    <location>
        <begin position="243"/>
        <end position="257"/>
    </location>
</feature>
<feature type="region of interest" description="Disordered" evidence="2">
    <location>
        <begin position="202"/>
        <end position="257"/>
    </location>
</feature>
<dbReference type="InterPro" id="IPR011010">
    <property type="entry name" value="DNA_brk_join_enz"/>
</dbReference>
<feature type="region of interest" description="Disordered" evidence="2">
    <location>
        <begin position="286"/>
        <end position="311"/>
    </location>
</feature>
<keyword evidence="6" id="KW-1185">Reference proteome</keyword>
<dbReference type="Gene3D" id="1.10.443.10">
    <property type="entry name" value="Intergrase catalytic core"/>
    <property type="match status" value="1"/>
</dbReference>
<dbReference type="PANTHER" id="PTHR33480:SF1">
    <property type="entry name" value="TYR RECOMBINASE DOMAIN-CONTAINING PROTEIN"/>
    <property type="match status" value="1"/>
</dbReference>
<dbReference type="Proteomes" id="UP001186944">
    <property type="component" value="Unassembled WGS sequence"/>
</dbReference>
<dbReference type="GO" id="GO:0006310">
    <property type="term" value="P:DNA recombination"/>
    <property type="evidence" value="ECO:0007669"/>
    <property type="project" value="UniProtKB-KW"/>
</dbReference>
<feature type="compositionally biased region" description="Acidic residues" evidence="2">
    <location>
        <begin position="299"/>
        <end position="311"/>
    </location>
</feature>
<dbReference type="GO" id="GO:0015074">
    <property type="term" value="P:DNA integration"/>
    <property type="evidence" value="ECO:0007669"/>
    <property type="project" value="InterPro"/>
</dbReference>
<evidence type="ECO:0000256" key="3">
    <source>
        <dbReference type="SAM" id="SignalP"/>
    </source>
</evidence>
<dbReference type="InterPro" id="IPR013762">
    <property type="entry name" value="Integrase-like_cat_sf"/>
</dbReference>
<protein>
    <recommendedName>
        <fullName evidence="4">Tyr recombinase domain-containing protein</fullName>
    </recommendedName>
</protein>
<dbReference type="GO" id="GO:0003677">
    <property type="term" value="F:DNA binding"/>
    <property type="evidence" value="ECO:0007669"/>
    <property type="project" value="InterPro"/>
</dbReference>
<dbReference type="AlphaFoldDB" id="A0AA88XP36"/>
<feature type="domain" description="Tyr recombinase" evidence="4">
    <location>
        <begin position="763"/>
        <end position="935"/>
    </location>
</feature>
<name>A0AA88XP36_PINIB</name>
<gene>
    <name evidence="5" type="ORF">FSP39_019186</name>
</gene>
<feature type="chain" id="PRO_5041743526" description="Tyr recombinase domain-containing protein" evidence="3">
    <location>
        <begin position="22"/>
        <end position="1197"/>
    </location>
</feature>
<feature type="region of interest" description="Disordered" evidence="2">
    <location>
        <begin position="50"/>
        <end position="71"/>
    </location>
</feature>
<comment type="caution">
    <text evidence="5">The sequence shown here is derived from an EMBL/GenBank/DDBJ whole genome shotgun (WGS) entry which is preliminary data.</text>
</comment>
<feature type="region of interest" description="Disordered" evidence="2">
    <location>
        <begin position="383"/>
        <end position="405"/>
    </location>
</feature>
<keyword evidence="1" id="KW-0233">DNA recombination</keyword>
<dbReference type="InterPro" id="IPR002104">
    <property type="entry name" value="Integrase_catalytic"/>
</dbReference>
<dbReference type="PANTHER" id="PTHR33480">
    <property type="entry name" value="SET DOMAIN-CONTAINING PROTEIN-RELATED"/>
    <property type="match status" value="1"/>
</dbReference>
<feature type="region of interest" description="Disordered" evidence="2">
    <location>
        <begin position="1060"/>
        <end position="1088"/>
    </location>
</feature>
<evidence type="ECO:0000313" key="5">
    <source>
        <dbReference type="EMBL" id="KAK3084797.1"/>
    </source>
</evidence>
<evidence type="ECO:0000256" key="2">
    <source>
        <dbReference type="SAM" id="MobiDB-lite"/>
    </source>
</evidence>
<keyword evidence="3" id="KW-0732">Signal</keyword>
<organism evidence="5 6">
    <name type="scientific">Pinctada imbricata</name>
    <name type="common">Atlantic pearl-oyster</name>
    <name type="synonym">Pinctada martensii</name>
    <dbReference type="NCBI Taxonomy" id="66713"/>
    <lineage>
        <taxon>Eukaryota</taxon>
        <taxon>Metazoa</taxon>
        <taxon>Spiralia</taxon>
        <taxon>Lophotrochozoa</taxon>
        <taxon>Mollusca</taxon>
        <taxon>Bivalvia</taxon>
        <taxon>Autobranchia</taxon>
        <taxon>Pteriomorphia</taxon>
        <taxon>Pterioida</taxon>
        <taxon>Pterioidea</taxon>
        <taxon>Pteriidae</taxon>
        <taxon>Pinctada</taxon>
    </lineage>
</organism>
<feature type="compositionally biased region" description="Polar residues" evidence="2">
    <location>
        <begin position="1071"/>
        <end position="1088"/>
    </location>
</feature>
<accession>A0AA88XP36</accession>
<sequence>MGSRLFHLLTQTLHCMHVLYSVCNEIDFFPSENNEQEPNRCIYMDTNVDGEGYSQETKEDEETVGQDTEGEETFVEGGGVETCVQGERESARYGEATNCIPFGPLRKFIPSTFWSKLSGDFLDAYLASTENDADILRQTNPNVDVIVRKYCDKVFPQVLKRINEIGREALNTMTPWLINTLIDEENFDEVITDPVENKKGFYSYNGHNKDENQENAEEDEQEPNRCIYMDTNVDGEGNSQETKEDEETVGQDTEGEETFVEGGGVETCVQGERENEQEPNRCIYMDTNVDGEGNSQETKEDEETVGQDTEGEETFVEGGGVETCVQGERESGDVSDNLLVLKKFGVVDDLKSLILKINSKCSEEQIAKGIVSSLKQILSGITDNDSEESVNQREQPMTGEKESVHDDVGPAVLESPMDTGKKTLRRPCPFCNKFFTRLTKHIIRKHGEEDVVKEATRLPKNLRDKQFDSLKCEGIRKYNMEVLKEEFSPSDLIKCRKPKDENKECVMCSKCKKFLIKDNMYKHKKTCNSSSSDVSVESISPNVLNAADGEFSNSYKSSVLNCFQKNDIGKQIQEDDWIKMFGYLHFMGTERSIKRSEKRKSLMSKMRRLAKLFIVFKEVTAGKDVDTSSSLLMFKRENVEYLLEAIGRMTSDDEDGQIVRHGLKVSMRYLIKDVCGQLEEYYLSKQTKEFDAKKDELNNFVSYINRKWTKYFSTAEEQSLLKRNAELRKPERLPKREDIIKLRCTTSEVINAICQKKFDLLDSNEYIRLRNAVVSRLTLHNGRRGGEACRMTLEEWDDALRNKWVDKYHAITDNVDLKLLKSYKVAYILASKLLRQVPVLIPEDCWEAMKILTDVGVRSLAGINPKNIYVFPNSQDSLSYVTGWQCVQQMCKTAELSDHINATGIRHFIATDFAKKDVPKDQRQLMYKHFGHSQLMNENVYQCPEGIREIISVGGYLSQLDNTNDILQRGSCEQMSEQTEIDGTLQIDPGQIVDDILQRGSCEQMSEQTESDGTLQIDPEQIVDEELEEQPIIEQLIQKSPCKGKQPIIEQLIQTSPCKGSSGLEVAASDSKLSQEQLPSTSQQYDSSNTKAAEENMFLVKGFLEVFAAEDVVVRALLSRGQIDEDEIEIKPENIDLGRYKSLLSVPIFLEECKKYFTEDGWLVMEAGMKAIESFKAKGYEEDMTETTNKGKGKIVH</sequence>
<feature type="compositionally biased region" description="Acidic residues" evidence="2">
    <location>
        <begin position="58"/>
        <end position="71"/>
    </location>
</feature>
<proteinExistence type="predicted"/>